<evidence type="ECO:0000256" key="5">
    <source>
        <dbReference type="ARBA" id="ARBA00022840"/>
    </source>
</evidence>
<protein>
    <submittedName>
        <fullName evidence="9">Helicase ARIP4</fullName>
    </submittedName>
</protein>
<dbReference type="GO" id="GO:0005524">
    <property type="term" value="F:ATP binding"/>
    <property type="evidence" value="ECO:0007669"/>
    <property type="project" value="UniProtKB-KW"/>
</dbReference>
<dbReference type="InParanoid" id="K1PXF1"/>
<dbReference type="GO" id="GO:0016887">
    <property type="term" value="F:ATP hydrolysis activity"/>
    <property type="evidence" value="ECO:0007669"/>
    <property type="project" value="InterPro"/>
</dbReference>
<dbReference type="AlphaFoldDB" id="K1PXF1"/>
<dbReference type="PANTHER" id="PTHR45797">
    <property type="entry name" value="RAD54-LIKE"/>
    <property type="match status" value="1"/>
</dbReference>
<evidence type="ECO:0000256" key="7">
    <source>
        <dbReference type="ARBA" id="ARBA00023242"/>
    </source>
</evidence>
<keyword evidence="3" id="KW-0547">Nucleotide-binding</keyword>
<organism evidence="9">
    <name type="scientific">Magallana gigas</name>
    <name type="common">Pacific oyster</name>
    <name type="synonym">Crassostrea gigas</name>
    <dbReference type="NCBI Taxonomy" id="29159"/>
    <lineage>
        <taxon>Eukaryota</taxon>
        <taxon>Metazoa</taxon>
        <taxon>Spiralia</taxon>
        <taxon>Lophotrochozoa</taxon>
        <taxon>Mollusca</taxon>
        <taxon>Bivalvia</taxon>
        <taxon>Autobranchia</taxon>
        <taxon>Pteriomorphia</taxon>
        <taxon>Ostreida</taxon>
        <taxon>Ostreoidea</taxon>
        <taxon>Ostreidae</taxon>
        <taxon>Magallana</taxon>
    </lineage>
</organism>
<evidence type="ECO:0000256" key="4">
    <source>
        <dbReference type="ARBA" id="ARBA00022806"/>
    </source>
</evidence>
<keyword evidence="6" id="KW-0238">DNA-binding</keyword>
<keyword evidence="4 9" id="KW-0378">Hydrolase</keyword>
<evidence type="ECO:0000256" key="1">
    <source>
        <dbReference type="ARBA" id="ARBA00004123"/>
    </source>
</evidence>
<evidence type="ECO:0000256" key="8">
    <source>
        <dbReference type="SAM" id="MobiDB-lite"/>
    </source>
</evidence>
<evidence type="ECO:0000256" key="3">
    <source>
        <dbReference type="ARBA" id="ARBA00022741"/>
    </source>
</evidence>
<accession>K1PXF1</accession>
<evidence type="ECO:0000256" key="2">
    <source>
        <dbReference type="ARBA" id="ARBA00007025"/>
    </source>
</evidence>
<sequence length="94" mass="10842">MPDDISDEEETSTESNSDIPLHHYEEDNIPYVAEEYEINTSHDRSEVQDFKIGGVRFLYDYLIEPLSRFHNSPDFGCILVHSMGLGKTIHVNLQ</sequence>
<dbReference type="Gene3D" id="3.40.50.10810">
    <property type="entry name" value="Tandem AAA-ATPase domain"/>
    <property type="match status" value="1"/>
</dbReference>
<dbReference type="GO" id="GO:0005634">
    <property type="term" value="C:nucleus"/>
    <property type="evidence" value="ECO:0007669"/>
    <property type="project" value="UniProtKB-SubCell"/>
</dbReference>
<comment type="similarity">
    <text evidence="2">Belongs to the SNF2/RAD54 helicase family.</text>
</comment>
<dbReference type="InterPro" id="IPR044574">
    <property type="entry name" value="ARIP4-like"/>
</dbReference>
<comment type="subcellular location">
    <subcellularLocation>
        <location evidence="1">Nucleus</location>
    </subcellularLocation>
</comment>
<reference evidence="9" key="1">
    <citation type="journal article" date="2012" name="Nature">
        <title>The oyster genome reveals stress adaptation and complexity of shell formation.</title>
        <authorList>
            <person name="Zhang G."/>
            <person name="Fang X."/>
            <person name="Guo X."/>
            <person name="Li L."/>
            <person name="Luo R."/>
            <person name="Xu F."/>
            <person name="Yang P."/>
            <person name="Zhang L."/>
            <person name="Wang X."/>
            <person name="Qi H."/>
            <person name="Xiong Z."/>
            <person name="Que H."/>
            <person name="Xie Y."/>
            <person name="Holland P.W."/>
            <person name="Paps J."/>
            <person name="Zhu Y."/>
            <person name="Wu F."/>
            <person name="Chen Y."/>
            <person name="Wang J."/>
            <person name="Peng C."/>
            <person name="Meng J."/>
            <person name="Yang L."/>
            <person name="Liu J."/>
            <person name="Wen B."/>
            <person name="Zhang N."/>
            <person name="Huang Z."/>
            <person name="Zhu Q."/>
            <person name="Feng Y."/>
            <person name="Mount A."/>
            <person name="Hedgecock D."/>
            <person name="Xu Z."/>
            <person name="Liu Y."/>
            <person name="Domazet-Loso T."/>
            <person name="Du Y."/>
            <person name="Sun X."/>
            <person name="Zhang S."/>
            <person name="Liu B."/>
            <person name="Cheng P."/>
            <person name="Jiang X."/>
            <person name="Li J."/>
            <person name="Fan D."/>
            <person name="Wang W."/>
            <person name="Fu W."/>
            <person name="Wang T."/>
            <person name="Wang B."/>
            <person name="Zhang J."/>
            <person name="Peng Z."/>
            <person name="Li Y."/>
            <person name="Li N."/>
            <person name="Wang J."/>
            <person name="Chen M."/>
            <person name="He Y."/>
            <person name="Tan F."/>
            <person name="Song X."/>
            <person name="Zheng Q."/>
            <person name="Huang R."/>
            <person name="Yang H."/>
            <person name="Du X."/>
            <person name="Chen L."/>
            <person name="Yang M."/>
            <person name="Gaffney P.M."/>
            <person name="Wang S."/>
            <person name="Luo L."/>
            <person name="She Z."/>
            <person name="Ming Y."/>
            <person name="Huang W."/>
            <person name="Zhang S."/>
            <person name="Huang B."/>
            <person name="Zhang Y."/>
            <person name="Qu T."/>
            <person name="Ni P."/>
            <person name="Miao G."/>
            <person name="Wang J."/>
            <person name="Wang Q."/>
            <person name="Steinberg C.E."/>
            <person name="Wang H."/>
            <person name="Li N."/>
            <person name="Qian L."/>
            <person name="Zhang G."/>
            <person name="Li Y."/>
            <person name="Yang H."/>
            <person name="Liu X."/>
            <person name="Wang J."/>
            <person name="Yin Y."/>
            <person name="Wang J."/>
        </authorList>
    </citation>
    <scope>NUCLEOTIDE SEQUENCE [LARGE SCALE GENOMIC DNA]</scope>
    <source>
        <strain evidence="9">05x7-T-G4-1.051#20</strain>
    </source>
</reference>
<proteinExistence type="inferred from homology"/>
<gene>
    <name evidence="9" type="ORF">CGI_10021923</name>
</gene>
<feature type="region of interest" description="Disordered" evidence="8">
    <location>
        <begin position="1"/>
        <end position="23"/>
    </location>
</feature>
<keyword evidence="4 9" id="KW-0347">Helicase</keyword>
<name>K1PXF1_MAGGI</name>
<dbReference type="EMBL" id="JH816470">
    <property type="protein sequence ID" value="EKC23764.1"/>
    <property type="molecule type" value="Genomic_DNA"/>
</dbReference>
<dbReference type="PANTHER" id="PTHR45797:SF1">
    <property type="entry name" value="HELICASE ARIP4"/>
    <property type="match status" value="1"/>
</dbReference>
<keyword evidence="7" id="KW-0539">Nucleus</keyword>
<evidence type="ECO:0000256" key="6">
    <source>
        <dbReference type="ARBA" id="ARBA00023125"/>
    </source>
</evidence>
<feature type="compositionally biased region" description="Acidic residues" evidence="8">
    <location>
        <begin position="1"/>
        <end position="12"/>
    </location>
</feature>
<dbReference type="HOGENOM" id="CLU_2388351_0_0_1"/>
<dbReference type="GO" id="GO:0003677">
    <property type="term" value="F:DNA binding"/>
    <property type="evidence" value="ECO:0007669"/>
    <property type="project" value="UniProtKB-KW"/>
</dbReference>
<evidence type="ECO:0000313" key="9">
    <source>
        <dbReference type="EMBL" id="EKC23764.1"/>
    </source>
</evidence>
<dbReference type="InterPro" id="IPR038718">
    <property type="entry name" value="SNF2-like_sf"/>
</dbReference>
<keyword evidence="5" id="KW-0067">ATP-binding</keyword>
<dbReference type="GO" id="GO:0004386">
    <property type="term" value="F:helicase activity"/>
    <property type="evidence" value="ECO:0007669"/>
    <property type="project" value="UniProtKB-KW"/>
</dbReference>